<reference evidence="1 2" key="1">
    <citation type="submission" date="2021-03" db="EMBL/GenBank/DDBJ databases">
        <title>Sequencing the genomes of 1000 actinobacteria strains.</title>
        <authorList>
            <person name="Klenk H.-P."/>
        </authorList>
    </citation>
    <scope>NUCLEOTIDE SEQUENCE [LARGE SCALE GENOMIC DNA]</scope>
    <source>
        <strain evidence="1 2">DSM 41480</strain>
    </source>
</reference>
<accession>A0ABS4XXB5</accession>
<proteinExistence type="predicted"/>
<name>A0ABS4XXB5_9ACTN</name>
<dbReference type="RefSeq" id="WP_209513657.1">
    <property type="nucleotide sequence ID" value="NZ_JAGIOH010000001.1"/>
</dbReference>
<protein>
    <submittedName>
        <fullName evidence="1">Uncharacterized protein</fullName>
    </submittedName>
</protein>
<sequence>MKTAAADHHGIGRDRIAEGLLTNALFDSGHQVFFRPRESSQWDIHWRNGPLMGRLKP</sequence>
<gene>
    <name evidence="1" type="ORF">JO379_000617</name>
</gene>
<comment type="caution">
    <text evidence="1">The sequence shown here is derived from an EMBL/GenBank/DDBJ whole genome shotgun (WGS) entry which is preliminary data.</text>
</comment>
<dbReference type="GeneID" id="91567494"/>
<evidence type="ECO:0000313" key="1">
    <source>
        <dbReference type="EMBL" id="MBP2401148.1"/>
    </source>
</evidence>
<evidence type="ECO:0000313" key="2">
    <source>
        <dbReference type="Proteomes" id="UP001519291"/>
    </source>
</evidence>
<dbReference type="EMBL" id="JAGIOH010000001">
    <property type="protein sequence ID" value="MBP2401148.1"/>
    <property type="molecule type" value="Genomic_DNA"/>
</dbReference>
<keyword evidence="2" id="KW-1185">Reference proteome</keyword>
<dbReference type="Proteomes" id="UP001519291">
    <property type="component" value="Unassembled WGS sequence"/>
</dbReference>
<organism evidence="1 2">
    <name type="scientific">Streptomyces syringium</name>
    <dbReference type="NCBI Taxonomy" id="76729"/>
    <lineage>
        <taxon>Bacteria</taxon>
        <taxon>Bacillati</taxon>
        <taxon>Actinomycetota</taxon>
        <taxon>Actinomycetes</taxon>
        <taxon>Kitasatosporales</taxon>
        <taxon>Streptomycetaceae</taxon>
        <taxon>Streptomyces</taxon>
    </lineage>
</organism>